<keyword evidence="2" id="KW-0479">Metal-binding</keyword>
<evidence type="ECO:0000256" key="4">
    <source>
        <dbReference type="ARBA" id="ARBA00023015"/>
    </source>
</evidence>
<dbReference type="GO" id="GO:0008270">
    <property type="term" value="F:zinc ion binding"/>
    <property type="evidence" value="ECO:0007669"/>
    <property type="project" value="InterPro"/>
</dbReference>
<reference evidence="10 11" key="1">
    <citation type="submission" date="2021-01" db="EMBL/GenBank/DDBJ databases">
        <title>Cercospora kikuchii MAFF 305040 whole genome shotgun sequence.</title>
        <authorList>
            <person name="Kashiwa T."/>
            <person name="Suzuki T."/>
        </authorList>
    </citation>
    <scope>NUCLEOTIDE SEQUENCE [LARGE SCALE GENOMIC DNA]</scope>
    <source>
        <strain evidence="10 11">MAFF 305040</strain>
    </source>
</reference>
<organism evidence="10 11">
    <name type="scientific">Cercospora kikuchii</name>
    <dbReference type="NCBI Taxonomy" id="84275"/>
    <lineage>
        <taxon>Eukaryota</taxon>
        <taxon>Fungi</taxon>
        <taxon>Dikarya</taxon>
        <taxon>Ascomycota</taxon>
        <taxon>Pezizomycotina</taxon>
        <taxon>Dothideomycetes</taxon>
        <taxon>Dothideomycetidae</taxon>
        <taxon>Mycosphaerellales</taxon>
        <taxon>Mycosphaerellaceae</taxon>
        <taxon>Cercospora</taxon>
    </lineage>
</organism>
<evidence type="ECO:0000259" key="9">
    <source>
        <dbReference type="PROSITE" id="PS50048"/>
    </source>
</evidence>
<dbReference type="SMART" id="SM00066">
    <property type="entry name" value="GAL4"/>
    <property type="match status" value="1"/>
</dbReference>
<dbReference type="PROSITE" id="PS00463">
    <property type="entry name" value="ZN2_CY6_FUNGAL_1"/>
    <property type="match status" value="1"/>
</dbReference>
<feature type="domain" description="Zn(2)-C6 fungal-type" evidence="9">
    <location>
        <begin position="49"/>
        <end position="78"/>
    </location>
</feature>
<evidence type="ECO:0000256" key="7">
    <source>
        <dbReference type="ARBA" id="ARBA00023242"/>
    </source>
</evidence>
<keyword evidence="7" id="KW-0539">Nucleus</keyword>
<dbReference type="OrthoDB" id="9986881at2759"/>
<dbReference type="InterPro" id="IPR036864">
    <property type="entry name" value="Zn2-C6_fun-type_DNA-bd_sf"/>
</dbReference>
<proteinExistence type="predicted"/>
<dbReference type="GeneID" id="68285675"/>
<gene>
    <name evidence="10" type="ORF">CKM354_000010000</name>
</gene>
<dbReference type="CDD" id="cd00067">
    <property type="entry name" value="GAL4"/>
    <property type="match status" value="1"/>
</dbReference>
<comment type="caution">
    <text evidence="10">The sequence shown here is derived from an EMBL/GenBank/DDBJ whole genome shotgun (WGS) entry which is preliminary data.</text>
</comment>
<evidence type="ECO:0000256" key="8">
    <source>
        <dbReference type="SAM" id="MobiDB-lite"/>
    </source>
</evidence>
<keyword evidence="3" id="KW-0862">Zinc</keyword>
<dbReference type="GO" id="GO:0045944">
    <property type="term" value="P:positive regulation of transcription by RNA polymerase II"/>
    <property type="evidence" value="ECO:0007669"/>
    <property type="project" value="TreeGrafter"/>
</dbReference>
<evidence type="ECO:0000256" key="1">
    <source>
        <dbReference type="ARBA" id="ARBA00004123"/>
    </source>
</evidence>
<feature type="compositionally biased region" description="Low complexity" evidence="8">
    <location>
        <begin position="171"/>
        <end position="187"/>
    </location>
</feature>
<dbReference type="SUPFAM" id="SSF57701">
    <property type="entry name" value="Zn2/Cys6 DNA-binding domain"/>
    <property type="match status" value="1"/>
</dbReference>
<keyword evidence="4" id="KW-0805">Transcription regulation</keyword>
<evidence type="ECO:0000313" key="10">
    <source>
        <dbReference type="EMBL" id="GIZ36630.1"/>
    </source>
</evidence>
<evidence type="ECO:0000256" key="2">
    <source>
        <dbReference type="ARBA" id="ARBA00022723"/>
    </source>
</evidence>
<evidence type="ECO:0000256" key="3">
    <source>
        <dbReference type="ARBA" id="ARBA00022833"/>
    </source>
</evidence>
<evidence type="ECO:0000256" key="6">
    <source>
        <dbReference type="ARBA" id="ARBA00023163"/>
    </source>
</evidence>
<dbReference type="AlphaFoldDB" id="A0A9P3FBJ1"/>
<keyword evidence="11" id="KW-1185">Reference proteome</keyword>
<evidence type="ECO:0000256" key="5">
    <source>
        <dbReference type="ARBA" id="ARBA00023125"/>
    </source>
</evidence>
<dbReference type="InterPro" id="IPR001138">
    <property type="entry name" value="Zn2Cys6_DnaBD"/>
</dbReference>
<comment type="subcellular location">
    <subcellularLocation>
        <location evidence="1">Nucleus</location>
    </subcellularLocation>
</comment>
<accession>A0A9P3FBJ1</accession>
<dbReference type="Proteomes" id="UP000825890">
    <property type="component" value="Unassembled WGS sequence"/>
</dbReference>
<name>A0A9P3FBJ1_9PEZI</name>
<dbReference type="RefSeq" id="XP_044651117.1">
    <property type="nucleotide sequence ID" value="XM_044795182.1"/>
</dbReference>
<dbReference type="InterPro" id="IPR052202">
    <property type="entry name" value="Yeast_MetPath_Reg"/>
</dbReference>
<dbReference type="Gene3D" id="4.10.240.10">
    <property type="entry name" value="Zn(2)-C6 fungal-type DNA-binding domain"/>
    <property type="match status" value="1"/>
</dbReference>
<dbReference type="GO" id="GO:0000981">
    <property type="term" value="F:DNA-binding transcription factor activity, RNA polymerase II-specific"/>
    <property type="evidence" value="ECO:0007669"/>
    <property type="project" value="InterPro"/>
</dbReference>
<dbReference type="Pfam" id="PF00172">
    <property type="entry name" value="Zn_clus"/>
    <property type="match status" value="1"/>
</dbReference>
<dbReference type="PROSITE" id="PS50048">
    <property type="entry name" value="ZN2_CY6_FUNGAL_2"/>
    <property type="match status" value="1"/>
</dbReference>
<dbReference type="PANTHER" id="PTHR47782">
    <property type="entry name" value="ZN(II)2CYS6 TRANSCRIPTION FACTOR (EUROFUNG)-RELATED"/>
    <property type="match status" value="1"/>
</dbReference>
<dbReference type="EMBL" id="BOLY01000001">
    <property type="protein sequence ID" value="GIZ36630.1"/>
    <property type="molecule type" value="Genomic_DNA"/>
</dbReference>
<dbReference type="GO" id="GO:0005634">
    <property type="term" value="C:nucleus"/>
    <property type="evidence" value="ECO:0007669"/>
    <property type="project" value="UniProtKB-SubCell"/>
</dbReference>
<feature type="region of interest" description="Disordered" evidence="8">
    <location>
        <begin position="113"/>
        <end position="145"/>
    </location>
</feature>
<dbReference type="PANTHER" id="PTHR47782:SF12">
    <property type="entry name" value="ZN(II)2CYS6 TRANSCRIPTION FACTOR (EUROFUNG)"/>
    <property type="match status" value="1"/>
</dbReference>
<evidence type="ECO:0000313" key="11">
    <source>
        <dbReference type="Proteomes" id="UP000825890"/>
    </source>
</evidence>
<dbReference type="GO" id="GO:0043565">
    <property type="term" value="F:sequence-specific DNA binding"/>
    <property type="evidence" value="ECO:0007669"/>
    <property type="project" value="TreeGrafter"/>
</dbReference>
<keyword evidence="5" id="KW-0238">DNA-binding</keyword>
<feature type="region of interest" description="Disordered" evidence="8">
    <location>
        <begin position="162"/>
        <end position="192"/>
    </location>
</feature>
<protein>
    <recommendedName>
        <fullName evidence="9">Zn(2)-C6 fungal-type domain-containing protein</fullName>
    </recommendedName>
</protein>
<keyword evidence="6" id="KW-0804">Transcription</keyword>
<sequence>MSTAAYSPETDPQGDDGVQQPLQRRATIGDPVYDNQAINRQRRKTAIVACERCRRRKIRCDGNQPCATCARFNVRCTKPEERRERSSSNAEHAALADRVRMLEARLAAVTASEQAEASSWNPRPGPPALHLDTSFSADMPHASSGMDDMSMSDDFLSPNVPTIQVTGPHGSNPSSPLALSPSPSLFSGTSRASSPDPFSAVSAFDYGNALGASTLNINGHGPQRTPPVSQWADVYNQTLQTPVSPGGHHISRRSSVSSFGGLGEALCAPADQSADWSMDDPFGESDYTDTFRNLGHFVSEPTPSQTQAEALAEQVFQYFSNRTLPIERSAFRVCLNAIYMLPSHTTEAHPAVEDMLASYTTYTLRVARCLVFLVLSIGIRMNANSGMGDAGLNGCYQLAMHQMSRPDFWSENGSQEVAALLSAFAEVSRS</sequence>